<keyword evidence="3" id="KW-1185">Reference proteome</keyword>
<dbReference type="EMBL" id="LVLJ01002146">
    <property type="protein sequence ID" value="OAE26624.1"/>
    <property type="molecule type" value="Genomic_DNA"/>
</dbReference>
<gene>
    <name evidence="2" type="ORF">AXG93_4542s1450</name>
</gene>
<evidence type="ECO:0000313" key="3">
    <source>
        <dbReference type="Proteomes" id="UP000077202"/>
    </source>
</evidence>
<dbReference type="Proteomes" id="UP000077202">
    <property type="component" value="Unassembled WGS sequence"/>
</dbReference>
<accession>A0A176W0M8</accession>
<feature type="signal peptide" evidence="1">
    <location>
        <begin position="1"/>
        <end position="15"/>
    </location>
</feature>
<dbReference type="AlphaFoldDB" id="A0A176W0M8"/>
<feature type="chain" id="PRO_5012746100" evidence="1">
    <location>
        <begin position="16"/>
        <end position="131"/>
    </location>
</feature>
<organism evidence="2 3">
    <name type="scientific">Marchantia polymorpha subsp. ruderalis</name>
    <dbReference type="NCBI Taxonomy" id="1480154"/>
    <lineage>
        <taxon>Eukaryota</taxon>
        <taxon>Viridiplantae</taxon>
        <taxon>Streptophyta</taxon>
        <taxon>Embryophyta</taxon>
        <taxon>Marchantiophyta</taxon>
        <taxon>Marchantiopsida</taxon>
        <taxon>Marchantiidae</taxon>
        <taxon>Marchantiales</taxon>
        <taxon>Marchantiaceae</taxon>
        <taxon>Marchantia</taxon>
    </lineage>
</organism>
<proteinExistence type="predicted"/>
<comment type="caution">
    <text evidence="2">The sequence shown here is derived from an EMBL/GenBank/DDBJ whole genome shotgun (WGS) entry which is preliminary data.</text>
</comment>
<evidence type="ECO:0000313" key="2">
    <source>
        <dbReference type="EMBL" id="OAE26624.1"/>
    </source>
</evidence>
<reference evidence="2" key="1">
    <citation type="submission" date="2016-03" db="EMBL/GenBank/DDBJ databases">
        <title>Mechanisms controlling the formation of the plant cell surface in tip-growing cells are functionally conserved among land plants.</title>
        <authorList>
            <person name="Honkanen S."/>
            <person name="Jones V.A."/>
            <person name="Morieri G."/>
            <person name="Champion C."/>
            <person name="Hetherington A.J."/>
            <person name="Kelly S."/>
            <person name="Saint-Marcoux D."/>
            <person name="Proust H."/>
            <person name="Prescott H."/>
            <person name="Dolan L."/>
        </authorList>
    </citation>
    <scope>NUCLEOTIDE SEQUENCE [LARGE SCALE GENOMIC DNA]</scope>
    <source>
        <tissue evidence="2">Whole gametophyte</tissue>
    </source>
</reference>
<protein>
    <submittedName>
        <fullName evidence="2">Uncharacterized protein</fullName>
    </submittedName>
</protein>
<sequence>MLVMVLVNNVSWSQAFSCAWSPDCFLVKPNARLLRLYQNVGARNSWTLFALMDPSMTIVVTRKEKLGTMAVAQNLLVGGEQSGQISVSGIAHDGKSNLLLPASSVSAFEKASMEFHSVSGASMAFHRIFQL</sequence>
<keyword evidence="1" id="KW-0732">Signal</keyword>
<name>A0A176W0M8_MARPO</name>
<evidence type="ECO:0000256" key="1">
    <source>
        <dbReference type="SAM" id="SignalP"/>
    </source>
</evidence>